<reference evidence="2 3" key="1">
    <citation type="submission" date="2017-02" db="EMBL/GenBank/DDBJ databases">
        <title>The new phylogeny of genus Mycobacterium.</title>
        <authorList>
            <person name="Tortoli E."/>
            <person name="Trovato A."/>
            <person name="Cirillo D.M."/>
        </authorList>
    </citation>
    <scope>NUCLEOTIDE SEQUENCE [LARGE SCALE GENOMIC DNA]</scope>
    <source>
        <strain evidence="2 3">DSM 44471</strain>
    </source>
</reference>
<dbReference type="AlphaFoldDB" id="A0A1X0DQK0"/>
<dbReference type="GO" id="GO:0032259">
    <property type="term" value="P:methylation"/>
    <property type="evidence" value="ECO:0007669"/>
    <property type="project" value="UniProtKB-KW"/>
</dbReference>
<protein>
    <submittedName>
        <fullName evidence="2">FkbM family methyltransferase</fullName>
    </submittedName>
</protein>
<proteinExistence type="predicted"/>
<organism evidence="2 3">
    <name type="scientific">Mycobacterium heidelbergense</name>
    <dbReference type="NCBI Taxonomy" id="53376"/>
    <lineage>
        <taxon>Bacteria</taxon>
        <taxon>Bacillati</taxon>
        <taxon>Actinomycetota</taxon>
        <taxon>Actinomycetes</taxon>
        <taxon>Mycobacteriales</taxon>
        <taxon>Mycobacteriaceae</taxon>
        <taxon>Mycobacterium</taxon>
        <taxon>Mycobacterium simiae complex</taxon>
    </lineage>
</organism>
<gene>
    <name evidence="2" type="ORF">BST25_08705</name>
</gene>
<dbReference type="Gene3D" id="3.40.50.150">
    <property type="entry name" value="Vaccinia Virus protein VP39"/>
    <property type="match status" value="1"/>
</dbReference>
<keyword evidence="2" id="KW-0808">Transferase</keyword>
<dbReference type="NCBIfam" id="TIGR01444">
    <property type="entry name" value="fkbM_fam"/>
    <property type="match status" value="1"/>
</dbReference>
<dbReference type="PANTHER" id="PTHR36973">
    <property type="entry name" value="SLL1456 PROTEIN-RELATED"/>
    <property type="match status" value="1"/>
</dbReference>
<sequence>MSWLRRAKLIARRVGIDISRYRSELDWKRQFVNQLESHQVNVILDVGANSGQYATELRKDGFKGRIVSFEPMSRPFSLLVNKASSDSLWECRQYALGDFDGTISINVSGGDGQSSSVLPMLKSHQNAFPSANFVGTEDVTIHRLDSVKSEVLRPTDVAFLKMDVQGYEKLVLAGGNSTVNDRCIGMQLELSLLPLYEGGMLIREALDLVYAMGFTLAGLQPCLSDPRNGRMLQAEGIFFREDD</sequence>
<dbReference type="SUPFAM" id="SSF53335">
    <property type="entry name" value="S-adenosyl-L-methionine-dependent methyltransferases"/>
    <property type="match status" value="1"/>
</dbReference>
<dbReference type="InterPro" id="IPR006342">
    <property type="entry name" value="FkbM_mtfrase"/>
</dbReference>
<dbReference type="GO" id="GO:0008171">
    <property type="term" value="F:O-methyltransferase activity"/>
    <property type="evidence" value="ECO:0007669"/>
    <property type="project" value="TreeGrafter"/>
</dbReference>
<evidence type="ECO:0000313" key="2">
    <source>
        <dbReference type="EMBL" id="ORA74644.1"/>
    </source>
</evidence>
<evidence type="ECO:0000313" key="3">
    <source>
        <dbReference type="Proteomes" id="UP000192566"/>
    </source>
</evidence>
<accession>A0A1X0DQK0</accession>
<keyword evidence="2" id="KW-0489">Methyltransferase</keyword>
<dbReference type="RefSeq" id="WP_083073612.1">
    <property type="nucleotide sequence ID" value="NZ_AP022615.1"/>
</dbReference>
<dbReference type="InterPro" id="IPR053188">
    <property type="entry name" value="FkbM_Methyltransferase"/>
</dbReference>
<dbReference type="PANTHER" id="PTHR36973:SF4">
    <property type="entry name" value="NODULATION PROTEIN"/>
    <property type="match status" value="1"/>
</dbReference>
<dbReference type="Pfam" id="PF05050">
    <property type="entry name" value="Methyltransf_21"/>
    <property type="match status" value="1"/>
</dbReference>
<dbReference type="InterPro" id="IPR029063">
    <property type="entry name" value="SAM-dependent_MTases_sf"/>
</dbReference>
<dbReference type="OrthoDB" id="4104638at2"/>
<dbReference type="Proteomes" id="UP000192566">
    <property type="component" value="Unassembled WGS sequence"/>
</dbReference>
<name>A0A1X0DQK0_MYCHE</name>
<evidence type="ECO:0000259" key="1">
    <source>
        <dbReference type="Pfam" id="PF05050"/>
    </source>
</evidence>
<dbReference type="EMBL" id="MVHR01000009">
    <property type="protein sequence ID" value="ORA74644.1"/>
    <property type="molecule type" value="Genomic_DNA"/>
</dbReference>
<comment type="caution">
    <text evidence="2">The sequence shown here is derived from an EMBL/GenBank/DDBJ whole genome shotgun (WGS) entry which is preliminary data.</text>
</comment>
<feature type="domain" description="Methyltransferase FkbM" evidence="1">
    <location>
        <begin position="45"/>
        <end position="215"/>
    </location>
</feature>
<dbReference type="STRING" id="53376.BST25_08705"/>
<keyword evidence="3" id="KW-1185">Reference proteome</keyword>